<dbReference type="OrthoDB" id="5517614at2"/>
<protein>
    <recommendedName>
        <fullName evidence="4">Chemotaxis protein</fullName>
    </recommendedName>
</protein>
<gene>
    <name evidence="2" type="ORF">E8A74_12030</name>
</gene>
<reference evidence="2 3" key="1">
    <citation type="submission" date="2019-04" db="EMBL/GenBank/DDBJ databases">
        <authorList>
            <person name="Li Y."/>
            <person name="Wang J."/>
        </authorList>
    </citation>
    <scope>NUCLEOTIDE SEQUENCE [LARGE SCALE GENOMIC DNA]</scope>
    <source>
        <strain evidence="2 3">DSM 14668</strain>
    </source>
</reference>
<keyword evidence="3" id="KW-1185">Reference proteome</keyword>
<feature type="signal peptide" evidence="1">
    <location>
        <begin position="1"/>
        <end position="22"/>
    </location>
</feature>
<keyword evidence="1" id="KW-0732">Signal</keyword>
<evidence type="ECO:0000313" key="2">
    <source>
        <dbReference type="EMBL" id="TKD09447.1"/>
    </source>
</evidence>
<dbReference type="Proteomes" id="UP000309215">
    <property type="component" value="Unassembled WGS sequence"/>
</dbReference>
<sequence length="158" mass="16492">MRHSSSWLLVASLLVTACAASAGPGKTADSEGANDKVKECNAVIEVINGGMQKLNTSQDETKDARDTEQLRAMADVMDSVGRDIEAVPVTQPELVRKVADYRDMVHATAKAARDLARAIEAKDVHGANAATSALGTAVKRESPLVDAINTSCQSGTGG</sequence>
<comment type="caution">
    <text evidence="2">The sequence shown here is derived from an EMBL/GenBank/DDBJ whole genome shotgun (WGS) entry which is preliminary data.</text>
</comment>
<dbReference type="PROSITE" id="PS51257">
    <property type="entry name" value="PROKAR_LIPOPROTEIN"/>
    <property type="match status" value="1"/>
</dbReference>
<organism evidence="2 3">
    <name type="scientific">Polyangium fumosum</name>
    <dbReference type="NCBI Taxonomy" id="889272"/>
    <lineage>
        <taxon>Bacteria</taxon>
        <taxon>Pseudomonadati</taxon>
        <taxon>Myxococcota</taxon>
        <taxon>Polyangia</taxon>
        <taxon>Polyangiales</taxon>
        <taxon>Polyangiaceae</taxon>
        <taxon>Polyangium</taxon>
    </lineage>
</organism>
<dbReference type="RefSeq" id="WP_136929120.1">
    <property type="nucleotide sequence ID" value="NZ_SSMQ01000010.1"/>
</dbReference>
<evidence type="ECO:0000256" key="1">
    <source>
        <dbReference type="SAM" id="SignalP"/>
    </source>
</evidence>
<accession>A0A4U1JEF2</accession>
<dbReference type="AlphaFoldDB" id="A0A4U1JEF2"/>
<name>A0A4U1JEF2_9BACT</name>
<dbReference type="EMBL" id="SSMQ01000010">
    <property type="protein sequence ID" value="TKD09447.1"/>
    <property type="molecule type" value="Genomic_DNA"/>
</dbReference>
<proteinExistence type="predicted"/>
<evidence type="ECO:0008006" key="4">
    <source>
        <dbReference type="Google" id="ProtNLM"/>
    </source>
</evidence>
<feature type="chain" id="PRO_5020633660" description="Chemotaxis protein" evidence="1">
    <location>
        <begin position="23"/>
        <end position="158"/>
    </location>
</feature>
<evidence type="ECO:0000313" key="3">
    <source>
        <dbReference type="Proteomes" id="UP000309215"/>
    </source>
</evidence>